<dbReference type="EMBL" id="CP144747">
    <property type="protein sequence ID" value="WVZ64084.1"/>
    <property type="molecule type" value="Genomic_DNA"/>
</dbReference>
<name>A0AAQ3T0U5_PASNO</name>
<sequence>MRGAARGGRPYSDAKPSTATPTLRHAAIPLLPHRRAVASASSTPGRVRLLDPKQIPGGLRYWRAGFGDKLDDDLIFDGRR</sequence>
<evidence type="ECO:0000256" key="1">
    <source>
        <dbReference type="SAM" id="MobiDB-lite"/>
    </source>
</evidence>
<proteinExistence type="predicted"/>
<evidence type="ECO:0000313" key="2">
    <source>
        <dbReference type="EMBL" id="WVZ64084.1"/>
    </source>
</evidence>
<organism evidence="2 3">
    <name type="scientific">Paspalum notatum var. saurae</name>
    <dbReference type="NCBI Taxonomy" id="547442"/>
    <lineage>
        <taxon>Eukaryota</taxon>
        <taxon>Viridiplantae</taxon>
        <taxon>Streptophyta</taxon>
        <taxon>Embryophyta</taxon>
        <taxon>Tracheophyta</taxon>
        <taxon>Spermatophyta</taxon>
        <taxon>Magnoliopsida</taxon>
        <taxon>Liliopsida</taxon>
        <taxon>Poales</taxon>
        <taxon>Poaceae</taxon>
        <taxon>PACMAD clade</taxon>
        <taxon>Panicoideae</taxon>
        <taxon>Andropogonodae</taxon>
        <taxon>Paspaleae</taxon>
        <taxon>Paspalinae</taxon>
        <taxon>Paspalum</taxon>
    </lineage>
</organism>
<feature type="region of interest" description="Disordered" evidence="1">
    <location>
        <begin position="1"/>
        <end position="22"/>
    </location>
</feature>
<reference evidence="2 3" key="1">
    <citation type="submission" date="2024-02" db="EMBL/GenBank/DDBJ databases">
        <title>High-quality chromosome-scale genome assembly of Pensacola bahiagrass (Paspalum notatum Flugge var. saurae).</title>
        <authorList>
            <person name="Vega J.M."/>
            <person name="Podio M."/>
            <person name="Orjuela J."/>
            <person name="Siena L.A."/>
            <person name="Pessino S.C."/>
            <person name="Combes M.C."/>
            <person name="Mariac C."/>
            <person name="Albertini E."/>
            <person name="Pupilli F."/>
            <person name="Ortiz J.P.A."/>
            <person name="Leblanc O."/>
        </authorList>
    </citation>
    <scope>NUCLEOTIDE SEQUENCE [LARGE SCALE GENOMIC DNA]</scope>
    <source>
        <strain evidence="2">R1</strain>
        <tissue evidence="2">Leaf</tissue>
    </source>
</reference>
<keyword evidence="3" id="KW-1185">Reference proteome</keyword>
<dbReference type="Proteomes" id="UP001341281">
    <property type="component" value="Chromosome 03"/>
</dbReference>
<accession>A0AAQ3T0U5</accession>
<dbReference type="AlphaFoldDB" id="A0AAQ3T0U5"/>
<gene>
    <name evidence="2" type="ORF">U9M48_013653</name>
</gene>
<protein>
    <submittedName>
        <fullName evidence="2">Uncharacterized protein</fullName>
    </submittedName>
</protein>
<evidence type="ECO:0000313" key="3">
    <source>
        <dbReference type="Proteomes" id="UP001341281"/>
    </source>
</evidence>